<keyword evidence="3 6" id="KW-0032">Aminotransferase</keyword>
<dbReference type="SUPFAM" id="SSF53383">
    <property type="entry name" value="PLP-dependent transferases"/>
    <property type="match status" value="1"/>
</dbReference>
<dbReference type="GO" id="GO:0008483">
    <property type="term" value="F:transaminase activity"/>
    <property type="evidence" value="ECO:0007669"/>
    <property type="project" value="UniProtKB-KW"/>
</dbReference>
<comment type="caution">
    <text evidence="8">The sequence shown here is derived from an EMBL/GenBank/DDBJ whole genome shotgun (WGS) entry which is preliminary data.</text>
</comment>
<dbReference type="InterPro" id="IPR050596">
    <property type="entry name" value="AspAT/PAT-like"/>
</dbReference>
<comment type="similarity">
    <text evidence="2 6">Belongs to the class-I pyridoxal-phosphate-dependent aminotransferase family.</text>
</comment>
<organism evidence="8 9">
    <name type="scientific">Candidatus Kerfeldbacteria bacterium CG08_land_8_20_14_0_20_40_16</name>
    <dbReference type="NCBI Taxonomy" id="2014244"/>
    <lineage>
        <taxon>Bacteria</taxon>
        <taxon>Candidatus Kerfeldiibacteriota</taxon>
    </lineage>
</organism>
<dbReference type="EC" id="2.6.1.-" evidence="6"/>
<evidence type="ECO:0000256" key="2">
    <source>
        <dbReference type="ARBA" id="ARBA00007441"/>
    </source>
</evidence>
<accession>A0A2H0YUQ9</accession>
<dbReference type="EMBL" id="PEXU01000055">
    <property type="protein sequence ID" value="PIS42176.1"/>
    <property type="molecule type" value="Genomic_DNA"/>
</dbReference>
<dbReference type="InterPro" id="IPR015424">
    <property type="entry name" value="PyrdxlP-dep_Trfase"/>
</dbReference>
<evidence type="ECO:0000256" key="6">
    <source>
        <dbReference type="RuleBase" id="RU000481"/>
    </source>
</evidence>
<evidence type="ECO:0000256" key="4">
    <source>
        <dbReference type="ARBA" id="ARBA00022679"/>
    </source>
</evidence>
<sequence length="400" mass="44283">MNLNSLLTSAMANISGEDAFCYMLKANEQEIKSGQSVIHTEIGELAFKIPPAIEAGIHSALQNNSTGYAHSQGLPVLRQAISSYLLKRLRVTVDPNDVIITAGAKPGITAALTAFLKAGRQVAFPNPGYPIYHAMTSYFGGSSIPLPLRNEKDFQERTKRFFNSSSTGDILIINSPHNLTGTMLSWNALKEIAELAIQKQVIVIADESYLDIVYGRQTSESMLCFPELREQLIIIQGASKMFAFTGGRIGWCVAPQSIVPRLTTFLGNIYSCCPPFIQLGVARALEELQKNNSPTSNWFTDLIQELKQRRDSLCEQLGTIPKISYQKPDGAFYLWVNITQTGLTSEQFTNQFLQEYNISVLPGNSFGSEGEGYIRICYGKLPEADITVLCIRLRDFISQL</sequence>
<dbReference type="InterPro" id="IPR004838">
    <property type="entry name" value="NHTrfase_class1_PyrdxlP-BS"/>
</dbReference>
<dbReference type="Gene3D" id="3.40.640.10">
    <property type="entry name" value="Type I PLP-dependent aspartate aminotransferase-like (Major domain)"/>
    <property type="match status" value="1"/>
</dbReference>
<evidence type="ECO:0000256" key="3">
    <source>
        <dbReference type="ARBA" id="ARBA00022576"/>
    </source>
</evidence>
<dbReference type="PANTHER" id="PTHR46383">
    <property type="entry name" value="ASPARTATE AMINOTRANSFERASE"/>
    <property type="match status" value="1"/>
</dbReference>
<dbReference type="CDD" id="cd00609">
    <property type="entry name" value="AAT_like"/>
    <property type="match status" value="1"/>
</dbReference>
<dbReference type="Proteomes" id="UP000231542">
    <property type="component" value="Unassembled WGS sequence"/>
</dbReference>
<reference evidence="8 9" key="1">
    <citation type="submission" date="2017-09" db="EMBL/GenBank/DDBJ databases">
        <title>Depth-based differentiation of microbial function through sediment-hosted aquifers and enrichment of novel symbionts in the deep terrestrial subsurface.</title>
        <authorList>
            <person name="Probst A.J."/>
            <person name="Ladd B."/>
            <person name="Jarett J.K."/>
            <person name="Geller-Mcgrath D.E."/>
            <person name="Sieber C.M."/>
            <person name="Emerson J.B."/>
            <person name="Anantharaman K."/>
            <person name="Thomas B.C."/>
            <person name="Malmstrom R."/>
            <person name="Stieglmeier M."/>
            <person name="Klingl A."/>
            <person name="Woyke T."/>
            <person name="Ryan C.M."/>
            <person name="Banfield J.F."/>
        </authorList>
    </citation>
    <scope>NUCLEOTIDE SEQUENCE [LARGE SCALE GENOMIC DNA]</scope>
    <source>
        <strain evidence="8">CG08_land_8_20_14_0_20_40_16</strain>
    </source>
</reference>
<dbReference type="AlphaFoldDB" id="A0A2H0YUQ9"/>
<comment type="cofactor">
    <cofactor evidence="1 6">
        <name>pyridoxal 5'-phosphate</name>
        <dbReference type="ChEBI" id="CHEBI:597326"/>
    </cofactor>
</comment>
<dbReference type="PANTHER" id="PTHR46383:SF1">
    <property type="entry name" value="ASPARTATE AMINOTRANSFERASE"/>
    <property type="match status" value="1"/>
</dbReference>
<evidence type="ECO:0000259" key="7">
    <source>
        <dbReference type="Pfam" id="PF00155"/>
    </source>
</evidence>
<evidence type="ECO:0000313" key="8">
    <source>
        <dbReference type="EMBL" id="PIS42176.1"/>
    </source>
</evidence>
<protein>
    <recommendedName>
        <fullName evidence="6">Aminotransferase</fullName>
        <ecNumber evidence="6">2.6.1.-</ecNumber>
    </recommendedName>
</protein>
<evidence type="ECO:0000313" key="9">
    <source>
        <dbReference type="Proteomes" id="UP000231542"/>
    </source>
</evidence>
<keyword evidence="5" id="KW-0663">Pyridoxal phosphate</keyword>
<dbReference type="GO" id="GO:0030170">
    <property type="term" value="F:pyridoxal phosphate binding"/>
    <property type="evidence" value="ECO:0007669"/>
    <property type="project" value="InterPro"/>
</dbReference>
<dbReference type="GO" id="GO:0006520">
    <property type="term" value="P:amino acid metabolic process"/>
    <property type="evidence" value="ECO:0007669"/>
    <property type="project" value="InterPro"/>
</dbReference>
<evidence type="ECO:0000256" key="1">
    <source>
        <dbReference type="ARBA" id="ARBA00001933"/>
    </source>
</evidence>
<dbReference type="Pfam" id="PF00155">
    <property type="entry name" value="Aminotran_1_2"/>
    <property type="match status" value="1"/>
</dbReference>
<keyword evidence="4 6" id="KW-0808">Transferase</keyword>
<dbReference type="PROSITE" id="PS00105">
    <property type="entry name" value="AA_TRANSFER_CLASS_1"/>
    <property type="match status" value="1"/>
</dbReference>
<proteinExistence type="inferred from homology"/>
<gene>
    <name evidence="8" type="ORF">COT24_04830</name>
</gene>
<name>A0A2H0YUQ9_9BACT</name>
<feature type="domain" description="Aminotransferase class I/classII large" evidence="7">
    <location>
        <begin position="43"/>
        <end position="392"/>
    </location>
</feature>
<dbReference type="InterPro" id="IPR004839">
    <property type="entry name" value="Aminotransferase_I/II_large"/>
</dbReference>
<evidence type="ECO:0000256" key="5">
    <source>
        <dbReference type="ARBA" id="ARBA00022898"/>
    </source>
</evidence>
<dbReference type="InterPro" id="IPR015421">
    <property type="entry name" value="PyrdxlP-dep_Trfase_major"/>
</dbReference>